<evidence type="ECO:0000313" key="1">
    <source>
        <dbReference type="EMBL" id="JAD57911.1"/>
    </source>
</evidence>
<accession>A0A0A9B3F5</accession>
<dbReference type="AlphaFoldDB" id="A0A0A9B3F5"/>
<organism evidence="1">
    <name type="scientific">Arundo donax</name>
    <name type="common">Giant reed</name>
    <name type="synonym">Donax arundinaceus</name>
    <dbReference type="NCBI Taxonomy" id="35708"/>
    <lineage>
        <taxon>Eukaryota</taxon>
        <taxon>Viridiplantae</taxon>
        <taxon>Streptophyta</taxon>
        <taxon>Embryophyta</taxon>
        <taxon>Tracheophyta</taxon>
        <taxon>Spermatophyta</taxon>
        <taxon>Magnoliopsida</taxon>
        <taxon>Liliopsida</taxon>
        <taxon>Poales</taxon>
        <taxon>Poaceae</taxon>
        <taxon>PACMAD clade</taxon>
        <taxon>Arundinoideae</taxon>
        <taxon>Arundineae</taxon>
        <taxon>Arundo</taxon>
    </lineage>
</organism>
<proteinExistence type="predicted"/>
<name>A0A0A9B3F5_ARUDO</name>
<dbReference type="EMBL" id="GBRH01239984">
    <property type="protein sequence ID" value="JAD57911.1"/>
    <property type="molecule type" value="Transcribed_RNA"/>
</dbReference>
<reference evidence="1" key="1">
    <citation type="submission" date="2014-09" db="EMBL/GenBank/DDBJ databases">
        <authorList>
            <person name="Magalhaes I.L.F."/>
            <person name="Oliveira U."/>
            <person name="Santos F.R."/>
            <person name="Vidigal T.H.D.A."/>
            <person name="Brescovit A.D."/>
            <person name="Santos A.J."/>
        </authorList>
    </citation>
    <scope>NUCLEOTIDE SEQUENCE</scope>
    <source>
        <tissue evidence="1">Shoot tissue taken approximately 20 cm above the soil surface</tissue>
    </source>
</reference>
<protein>
    <submittedName>
        <fullName evidence="1">Uncharacterized protein</fullName>
    </submittedName>
</protein>
<reference evidence="1" key="2">
    <citation type="journal article" date="2015" name="Data Brief">
        <title>Shoot transcriptome of the giant reed, Arundo donax.</title>
        <authorList>
            <person name="Barrero R.A."/>
            <person name="Guerrero F.D."/>
            <person name="Moolhuijzen P."/>
            <person name="Goolsby J.A."/>
            <person name="Tidwell J."/>
            <person name="Bellgard S.E."/>
            <person name="Bellgard M.I."/>
        </authorList>
    </citation>
    <scope>NUCLEOTIDE SEQUENCE</scope>
    <source>
        <tissue evidence="1">Shoot tissue taken approximately 20 cm above the soil surface</tissue>
    </source>
</reference>
<sequence>MPNYSAQDLRWLNCCD</sequence>